<dbReference type="InterPro" id="IPR000390">
    <property type="entry name" value="Small_drug/metabolite_transptr"/>
</dbReference>
<dbReference type="RefSeq" id="WP_370396369.1">
    <property type="nucleotide sequence ID" value="NZ_JALBUT010000002.1"/>
</dbReference>
<evidence type="ECO:0000256" key="2">
    <source>
        <dbReference type="ARBA" id="ARBA00022448"/>
    </source>
</evidence>
<evidence type="ECO:0000256" key="10">
    <source>
        <dbReference type="SAM" id="Phobius"/>
    </source>
</evidence>
<evidence type="ECO:0000256" key="6">
    <source>
        <dbReference type="ARBA" id="ARBA00023136"/>
    </source>
</evidence>
<dbReference type="EMBL" id="JALBUT010000002">
    <property type="protein sequence ID" value="MDX8414922.1"/>
    <property type="molecule type" value="Genomic_DNA"/>
</dbReference>
<keyword evidence="4 9" id="KW-0812">Transmembrane</keyword>
<dbReference type="InterPro" id="IPR037185">
    <property type="entry name" value="EmrE-like"/>
</dbReference>
<organism evidence="11 12">
    <name type="scientific">Intestinicryptomonas porci</name>
    <dbReference type="NCBI Taxonomy" id="2926320"/>
    <lineage>
        <taxon>Bacteria</taxon>
        <taxon>Pseudomonadati</taxon>
        <taxon>Verrucomicrobiota</taxon>
        <taxon>Opitutia</taxon>
        <taxon>Opitutales</taxon>
        <taxon>Intestinicryptomonaceae</taxon>
        <taxon>Intestinicryptomonas</taxon>
    </lineage>
</organism>
<protein>
    <recommendedName>
        <fullName evidence="8">Guanidinium exporter</fullName>
    </recommendedName>
</protein>
<feature type="transmembrane region" description="Helical" evidence="10">
    <location>
        <begin position="76"/>
        <end position="97"/>
    </location>
</feature>
<evidence type="ECO:0000313" key="12">
    <source>
        <dbReference type="Proteomes" id="UP001275932"/>
    </source>
</evidence>
<dbReference type="SUPFAM" id="SSF103481">
    <property type="entry name" value="Multidrug resistance efflux transporter EmrE"/>
    <property type="match status" value="1"/>
</dbReference>
<name>A0ABU4WED1_9BACT</name>
<keyword evidence="6 10" id="KW-0472">Membrane</keyword>
<evidence type="ECO:0000256" key="9">
    <source>
        <dbReference type="RuleBase" id="RU003942"/>
    </source>
</evidence>
<comment type="subcellular location">
    <subcellularLocation>
        <location evidence="1 9">Cell membrane</location>
        <topology evidence="1 9">Multi-pass membrane protein</topology>
    </subcellularLocation>
</comment>
<gene>
    <name evidence="11" type="ORF">MOX91_01810</name>
</gene>
<dbReference type="Proteomes" id="UP001275932">
    <property type="component" value="Unassembled WGS sequence"/>
</dbReference>
<evidence type="ECO:0000256" key="5">
    <source>
        <dbReference type="ARBA" id="ARBA00022989"/>
    </source>
</evidence>
<accession>A0ABU4WED1</accession>
<keyword evidence="5 10" id="KW-1133">Transmembrane helix</keyword>
<dbReference type="PANTHER" id="PTHR30561">
    <property type="entry name" value="SMR FAMILY PROTON-DEPENDENT DRUG EFFLUX TRANSPORTER SUGE"/>
    <property type="match status" value="1"/>
</dbReference>
<dbReference type="InterPro" id="IPR045324">
    <property type="entry name" value="Small_multidrug_res"/>
</dbReference>
<reference evidence="11 12" key="1">
    <citation type="submission" date="2022-03" db="EMBL/GenBank/DDBJ databases">
        <title>Novel taxa within the pig intestine.</title>
        <authorList>
            <person name="Wylensek D."/>
            <person name="Bishof K."/>
            <person name="Afrizal A."/>
            <person name="Clavel T."/>
        </authorList>
    </citation>
    <scope>NUCLEOTIDE SEQUENCE [LARGE SCALE GENOMIC DNA]</scope>
    <source>
        <strain evidence="11 12">CLA-KB-P66</strain>
    </source>
</reference>
<sequence length="126" mass="13779">MHDLISNAIEFFMRAPSARLAWVLLFSASAFEVGFAVMLKYSEGFTKIIPSVFVCVFAILSFAFLNLCIRTLPVGTAYAIWTGIGALGVATYGIFIFHEPFQLARILCLAFILIGVVGLPLLSNHS</sequence>
<evidence type="ECO:0000256" key="8">
    <source>
        <dbReference type="ARBA" id="ARBA00039168"/>
    </source>
</evidence>
<dbReference type="Pfam" id="PF00893">
    <property type="entry name" value="Multi_Drug_Res"/>
    <property type="match status" value="1"/>
</dbReference>
<keyword evidence="12" id="KW-1185">Reference proteome</keyword>
<evidence type="ECO:0000256" key="4">
    <source>
        <dbReference type="ARBA" id="ARBA00022692"/>
    </source>
</evidence>
<evidence type="ECO:0000256" key="7">
    <source>
        <dbReference type="ARBA" id="ARBA00038151"/>
    </source>
</evidence>
<feature type="transmembrane region" description="Helical" evidence="10">
    <location>
        <begin position="48"/>
        <end position="69"/>
    </location>
</feature>
<proteinExistence type="inferred from homology"/>
<evidence type="ECO:0000256" key="3">
    <source>
        <dbReference type="ARBA" id="ARBA00022475"/>
    </source>
</evidence>
<keyword evidence="3" id="KW-1003">Cell membrane</keyword>
<feature type="transmembrane region" description="Helical" evidence="10">
    <location>
        <begin position="20"/>
        <end position="42"/>
    </location>
</feature>
<evidence type="ECO:0000313" key="11">
    <source>
        <dbReference type="EMBL" id="MDX8414922.1"/>
    </source>
</evidence>
<comment type="similarity">
    <text evidence="7">Belongs to the drug/metabolite transporter (DMT) superfamily. Small multidrug resistance (SMR) (TC 2.A.7.1) family. Gdx/SugE subfamily.</text>
</comment>
<evidence type="ECO:0000256" key="1">
    <source>
        <dbReference type="ARBA" id="ARBA00004651"/>
    </source>
</evidence>
<dbReference type="PANTHER" id="PTHR30561:SF0">
    <property type="entry name" value="GUANIDINIUM EXPORTER"/>
    <property type="match status" value="1"/>
</dbReference>
<comment type="caution">
    <text evidence="11">The sequence shown here is derived from an EMBL/GenBank/DDBJ whole genome shotgun (WGS) entry which is preliminary data.</text>
</comment>
<feature type="transmembrane region" description="Helical" evidence="10">
    <location>
        <begin position="103"/>
        <end position="122"/>
    </location>
</feature>
<dbReference type="Gene3D" id="1.10.3730.20">
    <property type="match status" value="1"/>
</dbReference>
<keyword evidence="2" id="KW-0813">Transport</keyword>